<dbReference type="InterPro" id="IPR007627">
    <property type="entry name" value="RNA_pol_sigma70_r2"/>
</dbReference>
<dbReference type="AlphaFoldDB" id="A0A518G6L6"/>
<dbReference type="PANTHER" id="PTHR43133">
    <property type="entry name" value="RNA POLYMERASE ECF-TYPE SIGMA FACTO"/>
    <property type="match status" value="1"/>
</dbReference>
<organism evidence="6 7">
    <name type="scientific">Aureliella helgolandensis</name>
    <dbReference type="NCBI Taxonomy" id="2527968"/>
    <lineage>
        <taxon>Bacteria</taxon>
        <taxon>Pseudomonadati</taxon>
        <taxon>Planctomycetota</taxon>
        <taxon>Planctomycetia</taxon>
        <taxon>Pirellulales</taxon>
        <taxon>Pirellulaceae</taxon>
        <taxon>Aureliella</taxon>
    </lineage>
</organism>
<dbReference type="Proteomes" id="UP000318017">
    <property type="component" value="Chromosome"/>
</dbReference>
<keyword evidence="4" id="KW-0804">Transcription</keyword>
<evidence type="ECO:0000256" key="4">
    <source>
        <dbReference type="ARBA" id="ARBA00023163"/>
    </source>
</evidence>
<protein>
    <submittedName>
        <fullName evidence="6">RNA polymerase sigma factor RpoE</fullName>
    </submittedName>
</protein>
<keyword evidence="1" id="KW-0805">Transcription regulation</keyword>
<dbReference type="RefSeq" id="WP_145077687.1">
    <property type="nucleotide sequence ID" value="NZ_CP036298.1"/>
</dbReference>
<evidence type="ECO:0000313" key="7">
    <source>
        <dbReference type="Proteomes" id="UP000318017"/>
    </source>
</evidence>
<dbReference type="InterPro" id="IPR039425">
    <property type="entry name" value="RNA_pol_sigma-70-like"/>
</dbReference>
<dbReference type="SUPFAM" id="SSF88946">
    <property type="entry name" value="Sigma2 domain of RNA polymerase sigma factors"/>
    <property type="match status" value="1"/>
</dbReference>
<evidence type="ECO:0000256" key="1">
    <source>
        <dbReference type="ARBA" id="ARBA00023015"/>
    </source>
</evidence>
<dbReference type="PANTHER" id="PTHR43133:SF8">
    <property type="entry name" value="RNA POLYMERASE SIGMA FACTOR HI_1459-RELATED"/>
    <property type="match status" value="1"/>
</dbReference>
<keyword evidence="7" id="KW-1185">Reference proteome</keyword>
<feature type="domain" description="RNA polymerase sigma-70 region 2" evidence="5">
    <location>
        <begin position="31"/>
        <end position="96"/>
    </location>
</feature>
<dbReference type="Gene3D" id="1.10.1740.10">
    <property type="match status" value="1"/>
</dbReference>
<proteinExistence type="predicted"/>
<dbReference type="EMBL" id="CP036298">
    <property type="protein sequence ID" value="QDV24214.1"/>
    <property type="molecule type" value="Genomic_DNA"/>
</dbReference>
<gene>
    <name evidence="6" type="ORF">Q31a_25290</name>
</gene>
<dbReference type="InterPro" id="IPR014284">
    <property type="entry name" value="RNA_pol_sigma-70_dom"/>
</dbReference>
<dbReference type="OrthoDB" id="258490at2"/>
<dbReference type="GO" id="GO:0003677">
    <property type="term" value="F:DNA binding"/>
    <property type="evidence" value="ECO:0007669"/>
    <property type="project" value="UniProtKB-KW"/>
</dbReference>
<evidence type="ECO:0000259" key="5">
    <source>
        <dbReference type="Pfam" id="PF04542"/>
    </source>
</evidence>
<reference evidence="6 7" key="1">
    <citation type="submission" date="2019-02" db="EMBL/GenBank/DDBJ databases">
        <title>Deep-cultivation of Planctomycetes and their phenomic and genomic characterization uncovers novel biology.</title>
        <authorList>
            <person name="Wiegand S."/>
            <person name="Jogler M."/>
            <person name="Boedeker C."/>
            <person name="Pinto D."/>
            <person name="Vollmers J."/>
            <person name="Rivas-Marin E."/>
            <person name="Kohn T."/>
            <person name="Peeters S.H."/>
            <person name="Heuer A."/>
            <person name="Rast P."/>
            <person name="Oberbeckmann S."/>
            <person name="Bunk B."/>
            <person name="Jeske O."/>
            <person name="Meyerdierks A."/>
            <person name="Storesund J.E."/>
            <person name="Kallscheuer N."/>
            <person name="Luecker S."/>
            <person name="Lage O.M."/>
            <person name="Pohl T."/>
            <person name="Merkel B.J."/>
            <person name="Hornburger P."/>
            <person name="Mueller R.-W."/>
            <person name="Bruemmer F."/>
            <person name="Labrenz M."/>
            <person name="Spormann A.M."/>
            <person name="Op den Camp H."/>
            <person name="Overmann J."/>
            <person name="Amann R."/>
            <person name="Jetten M.S.M."/>
            <person name="Mascher T."/>
            <person name="Medema M.H."/>
            <person name="Devos D.P."/>
            <person name="Kaster A.-K."/>
            <person name="Ovreas L."/>
            <person name="Rohde M."/>
            <person name="Galperin M.Y."/>
            <person name="Jogler C."/>
        </authorList>
    </citation>
    <scope>NUCLEOTIDE SEQUENCE [LARGE SCALE GENOMIC DNA]</scope>
    <source>
        <strain evidence="6 7">Q31a</strain>
    </source>
</reference>
<dbReference type="KEGG" id="ahel:Q31a_25290"/>
<dbReference type="NCBIfam" id="TIGR02937">
    <property type="entry name" value="sigma70-ECF"/>
    <property type="match status" value="1"/>
</dbReference>
<evidence type="ECO:0000256" key="2">
    <source>
        <dbReference type="ARBA" id="ARBA00023082"/>
    </source>
</evidence>
<name>A0A518G6L6_9BACT</name>
<evidence type="ECO:0000313" key="6">
    <source>
        <dbReference type="EMBL" id="QDV24214.1"/>
    </source>
</evidence>
<dbReference type="InterPro" id="IPR013325">
    <property type="entry name" value="RNA_pol_sigma_r2"/>
</dbReference>
<dbReference type="GO" id="GO:0006352">
    <property type="term" value="P:DNA-templated transcription initiation"/>
    <property type="evidence" value="ECO:0007669"/>
    <property type="project" value="InterPro"/>
</dbReference>
<keyword evidence="3" id="KW-0238">DNA-binding</keyword>
<sequence>MDKWPDTSESLIQRLNDPQDAAAWTEFLAIYRPVVIRMTLRRGLQHADADDLAQRVFLSVAKKVSEWEPYNSETRFRNWLGRIARNAILNALTRAKPDRATGAGGHDAILDQVHDASDLSSALMIEARRQAVLVSAHAVQAEFSASTWSMFYQTTIEEIPIKDVAQQLGRSAGAVYIARCRVMQRIKERVQSLSSFWSDES</sequence>
<keyword evidence="2" id="KW-0731">Sigma factor</keyword>
<dbReference type="GO" id="GO:0016987">
    <property type="term" value="F:sigma factor activity"/>
    <property type="evidence" value="ECO:0007669"/>
    <property type="project" value="UniProtKB-KW"/>
</dbReference>
<accession>A0A518G6L6</accession>
<dbReference type="Pfam" id="PF04542">
    <property type="entry name" value="Sigma70_r2"/>
    <property type="match status" value="1"/>
</dbReference>
<evidence type="ECO:0000256" key="3">
    <source>
        <dbReference type="ARBA" id="ARBA00023125"/>
    </source>
</evidence>